<dbReference type="GeneTree" id="ENSGT00910000147639"/>
<evidence type="ECO:0000313" key="2">
    <source>
        <dbReference type="Proteomes" id="UP000233120"/>
    </source>
</evidence>
<name>A0A2K6ANI7_MACNE</name>
<keyword evidence="2" id="KW-1185">Reference proteome</keyword>
<evidence type="ECO:0000313" key="1">
    <source>
        <dbReference type="Ensembl" id="ENSMNEP00000000725.1"/>
    </source>
</evidence>
<dbReference type="Ensembl" id="ENSMNET00000003883.1">
    <property type="protein sequence ID" value="ENSMNEP00000000725.1"/>
    <property type="gene ID" value="ENSMNEG00000003612.1"/>
</dbReference>
<proteinExistence type="predicted"/>
<sequence>MFKIFCTRFSEYEDTNYGRDSSCNFLTIWVELLKILFLLQNTSCLYEFMGGADCVIWSNNFTHLVTYEMGSLDCPKANIPVCQSCKLPASTTYLTFQESPSGGGLSNTATPC</sequence>
<protein>
    <submittedName>
        <fullName evidence="1">Uncharacterized protein</fullName>
    </submittedName>
</protein>
<dbReference type="Bgee" id="ENSMNEG00000003612">
    <property type="expression patterns" value="Expressed in cerebellum and 4 other cell types or tissues"/>
</dbReference>
<accession>A0A2K6ANI7</accession>
<reference evidence="1" key="1">
    <citation type="submission" date="2025-08" db="UniProtKB">
        <authorList>
            <consortium name="Ensembl"/>
        </authorList>
    </citation>
    <scope>IDENTIFICATION</scope>
</reference>
<dbReference type="AlphaFoldDB" id="A0A2K6ANI7"/>
<organism evidence="1 2">
    <name type="scientific">Macaca nemestrina</name>
    <name type="common">Pig-tailed macaque</name>
    <dbReference type="NCBI Taxonomy" id="9545"/>
    <lineage>
        <taxon>Eukaryota</taxon>
        <taxon>Metazoa</taxon>
        <taxon>Chordata</taxon>
        <taxon>Craniata</taxon>
        <taxon>Vertebrata</taxon>
        <taxon>Euteleostomi</taxon>
        <taxon>Mammalia</taxon>
        <taxon>Eutheria</taxon>
        <taxon>Euarchontoglires</taxon>
        <taxon>Primates</taxon>
        <taxon>Haplorrhini</taxon>
        <taxon>Catarrhini</taxon>
        <taxon>Cercopithecidae</taxon>
        <taxon>Cercopithecinae</taxon>
        <taxon>Macaca</taxon>
    </lineage>
</organism>
<dbReference type="Proteomes" id="UP000233120">
    <property type="component" value="Unassembled WGS sequence"/>
</dbReference>
<dbReference type="OMA" id="SNTATPC"/>
<reference evidence="1" key="2">
    <citation type="submission" date="2025-09" db="UniProtKB">
        <authorList>
            <consortium name="Ensembl"/>
        </authorList>
    </citation>
    <scope>IDENTIFICATION</scope>
</reference>